<gene>
    <name evidence="2" type="ORF">G6047_03895</name>
</gene>
<protein>
    <recommendedName>
        <fullName evidence="4">DUF748 domain-containing protein</fullName>
    </recommendedName>
</protein>
<dbReference type="Proteomes" id="UP000712080">
    <property type="component" value="Unassembled WGS sequence"/>
</dbReference>
<keyword evidence="3" id="KW-1185">Reference proteome</keyword>
<organism evidence="2 3">
    <name type="scientific">Flavobacterium silvaticum</name>
    <dbReference type="NCBI Taxonomy" id="1852020"/>
    <lineage>
        <taxon>Bacteria</taxon>
        <taxon>Pseudomonadati</taxon>
        <taxon>Bacteroidota</taxon>
        <taxon>Flavobacteriia</taxon>
        <taxon>Flavobacteriales</taxon>
        <taxon>Flavobacteriaceae</taxon>
        <taxon>Flavobacterium</taxon>
    </lineage>
</organism>
<sequence length="523" mass="59823">MSRKVKIALYVVIITLVIVGVIQLLTNWWLNEKLPQLISEKNKSGYSITYKKLDLSVWRRSIGIKDIILIPKEALTDKENTAGVFAKIQSVSLDNFSITDVLFRDRIKAGSLTVIKPEVTLYKGQKSQPKKPRNLSDDVVKPFDKVVAVSELIVKNANIKMIDLRNDKTVLKAEDVSVSIDGIIVDSVQMKKKIPFKFEDYAITIGKLYYKTKGFYNISTGTIACTNENFMADDFEFLCDADRTTFDHNLKTERDLYNIKAKRVTLNGLDWKFGKNERLSVIGKSLVIDRANANIYRNKTITDDLRKKKLYSQLLRELKFDLDLKELRLVNSTLEYEEKISERGPGKLRFSPFNLRATNLRSGFGQSKLPAVNISINAKFMDVSPLVVAWSFNTLDKTDGFRIRGSITKFPVERLQQFMKPYLNFEGSGDLDKVIFDYSGNDDGAHGKFAVEYDDLKFKAFKKDDPKKKNKVLTAVANLLVKNDSKEQLKHADVSVVREKDKSFYNMFWKCMQDGLKKTLLII</sequence>
<evidence type="ECO:0008006" key="4">
    <source>
        <dbReference type="Google" id="ProtNLM"/>
    </source>
</evidence>
<name>A0A972JER0_9FLAO</name>
<keyword evidence="1" id="KW-1133">Transmembrane helix</keyword>
<evidence type="ECO:0000256" key="1">
    <source>
        <dbReference type="SAM" id="Phobius"/>
    </source>
</evidence>
<keyword evidence="1" id="KW-0472">Membrane</keyword>
<dbReference type="RefSeq" id="WP_169526171.1">
    <property type="nucleotide sequence ID" value="NZ_JAAMPU010000099.1"/>
</dbReference>
<evidence type="ECO:0000313" key="3">
    <source>
        <dbReference type="Proteomes" id="UP000712080"/>
    </source>
</evidence>
<evidence type="ECO:0000313" key="2">
    <source>
        <dbReference type="EMBL" id="NMH27164.1"/>
    </source>
</evidence>
<reference evidence="2" key="1">
    <citation type="submission" date="2020-02" db="EMBL/GenBank/DDBJ databases">
        <title>Flavobacterium sp. genome.</title>
        <authorList>
            <person name="Jung H.S."/>
            <person name="Baek J.H."/>
            <person name="Jeon C.O."/>
        </authorList>
    </citation>
    <scope>NUCLEOTIDE SEQUENCE</scope>
    <source>
        <strain evidence="2">SE-s28</strain>
    </source>
</reference>
<dbReference type="EMBL" id="JAAMPU010000099">
    <property type="protein sequence ID" value="NMH27164.1"/>
    <property type="molecule type" value="Genomic_DNA"/>
</dbReference>
<dbReference type="AlphaFoldDB" id="A0A972JER0"/>
<keyword evidence="1" id="KW-0812">Transmembrane</keyword>
<comment type="caution">
    <text evidence="2">The sequence shown here is derived from an EMBL/GenBank/DDBJ whole genome shotgun (WGS) entry which is preliminary data.</text>
</comment>
<proteinExistence type="predicted"/>
<accession>A0A972JER0</accession>
<feature type="transmembrane region" description="Helical" evidence="1">
    <location>
        <begin position="7"/>
        <end position="30"/>
    </location>
</feature>